<name>A0A4C1ZF16_EUMVA</name>
<keyword evidence="2" id="KW-1185">Reference proteome</keyword>
<organism evidence="1 2">
    <name type="scientific">Eumeta variegata</name>
    <name type="common">Bagworm moth</name>
    <name type="synonym">Eumeta japonica</name>
    <dbReference type="NCBI Taxonomy" id="151549"/>
    <lineage>
        <taxon>Eukaryota</taxon>
        <taxon>Metazoa</taxon>
        <taxon>Ecdysozoa</taxon>
        <taxon>Arthropoda</taxon>
        <taxon>Hexapoda</taxon>
        <taxon>Insecta</taxon>
        <taxon>Pterygota</taxon>
        <taxon>Neoptera</taxon>
        <taxon>Endopterygota</taxon>
        <taxon>Lepidoptera</taxon>
        <taxon>Glossata</taxon>
        <taxon>Ditrysia</taxon>
        <taxon>Tineoidea</taxon>
        <taxon>Psychidae</taxon>
        <taxon>Oiketicinae</taxon>
        <taxon>Eumeta</taxon>
    </lineage>
</organism>
<protein>
    <submittedName>
        <fullName evidence="1">Uncharacterized protein</fullName>
    </submittedName>
</protein>
<gene>
    <name evidence="1" type="ORF">EVAR_63219_1</name>
</gene>
<sequence>MVLVFVLNYIRLIFKVAFTHGSSRVDIERLLSSCTSTELTIDHELNYGSPLVPMHAQSLIRIPTPLSSGLLVSMEIPIPVPLSIPSPLSPEFNQIIPEDNILLYRTDMYYREITLLSNDLVLLVNDFASAFVPGPSSARNSNPKSVLILFILIWILV</sequence>
<dbReference type="EMBL" id="BGZK01001792">
    <property type="protein sequence ID" value="GBP86390.1"/>
    <property type="molecule type" value="Genomic_DNA"/>
</dbReference>
<dbReference type="AlphaFoldDB" id="A0A4C1ZF16"/>
<reference evidence="1 2" key="1">
    <citation type="journal article" date="2019" name="Commun. Biol.">
        <title>The bagworm genome reveals a unique fibroin gene that provides high tensile strength.</title>
        <authorList>
            <person name="Kono N."/>
            <person name="Nakamura H."/>
            <person name="Ohtoshi R."/>
            <person name="Tomita M."/>
            <person name="Numata K."/>
            <person name="Arakawa K."/>
        </authorList>
    </citation>
    <scope>NUCLEOTIDE SEQUENCE [LARGE SCALE GENOMIC DNA]</scope>
</reference>
<comment type="caution">
    <text evidence="1">The sequence shown here is derived from an EMBL/GenBank/DDBJ whole genome shotgun (WGS) entry which is preliminary data.</text>
</comment>
<evidence type="ECO:0000313" key="2">
    <source>
        <dbReference type="Proteomes" id="UP000299102"/>
    </source>
</evidence>
<accession>A0A4C1ZF16</accession>
<evidence type="ECO:0000313" key="1">
    <source>
        <dbReference type="EMBL" id="GBP86390.1"/>
    </source>
</evidence>
<proteinExistence type="predicted"/>
<dbReference type="Proteomes" id="UP000299102">
    <property type="component" value="Unassembled WGS sequence"/>
</dbReference>